<evidence type="ECO:0000256" key="10">
    <source>
        <dbReference type="SAM" id="Phobius"/>
    </source>
</evidence>
<feature type="transmembrane region" description="Helical" evidence="10">
    <location>
        <begin position="12"/>
        <end position="33"/>
    </location>
</feature>
<organism evidence="11 12">
    <name type="scientific">Eutypa lata (strain UCR-EL1)</name>
    <name type="common">Grapevine dieback disease fungus</name>
    <name type="synonym">Eutypa armeniacae</name>
    <dbReference type="NCBI Taxonomy" id="1287681"/>
    <lineage>
        <taxon>Eukaryota</taxon>
        <taxon>Fungi</taxon>
        <taxon>Dikarya</taxon>
        <taxon>Ascomycota</taxon>
        <taxon>Pezizomycotina</taxon>
        <taxon>Sordariomycetes</taxon>
        <taxon>Xylariomycetidae</taxon>
        <taxon>Xylariales</taxon>
        <taxon>Diatrypaceae</taxon>
        <taxon>Eutypa</taxon>
    </lineage>
</organism>
<dbReference type="FunFam" id="1.10.630.10:FF:000047">
    <property type="entry name" value="Cytochrome P450 monooxygenase"/>
    <property type="match status" value="1"/>
</dbReference>
<keyword evidence="7 9" id="KW-0503">Monooxygenase</keyword>
<reference evidence="12" key="1">
    <citation type="journal article" date="2013" name="Genome Announc.">
        <title>Draft genome sequence of the grapevine dieback fungus Eutypa lata UCR-EL1.</title>
        <authorList>
            <person name="Blanco-Ulate B."/>
            <person name="Rolshausen P.E."/>
            <person name="Cantu D."/>
        </authorList>
    </citation>
    <scope>NUCLEOTIDE SEQUENCE [LARGE SCALE GENOMIC DNA]</scope>
    <source>
        <strain evidence="12">UCR-EL1</strain>
    </source>
</reference>
<feature type="binding site" description="axial binding residue" evidence="8">
    <location>
        <position position="446"/>
    </location>
    <ligand>
        <name>heme</name>
        <dbReference type="ChEBI" id="CHEBI:30413"/>
    </ligand>
    <ligandPart>
        <name>Fe</name>
        <dbReference type="ChEBI" id="CHEBI:18248"/>
    </ligandPart>
</feature>
<dbReference type="PANTHER" id="PTHR24305">
    <property type="entry name" value="CYTOCHROME P450"/>
    <property type="match status" value="1"/>
</dbReference>
<evidence type="ECO:0000256" key="2">
    <source>
        <dbReference type="ARBA" id="ARBA00010617"/>
    </source>
</evidence>
<accession>M7T242</accession>
<dbReference type="GO" id="GO:0004497">
    <property type="term" value="F:monooxygenase activity"/>
    <property type="evidence" value="ECO:0007669"/>
    <property type="project" value="UniProtKB-KW"/>
</dbReference>
<dbReference type="STRING" id="1287681.M7T242"/>
<dbReference type="Pfam" id="PF00067">
    <property type="entry name" value="p450"/>
    <property type="match status" value="1"/>
</dbReference>
<name>M7T242_EUTLA</name>
<evidence type="ECO:0000256" key="3">
    <source>
        <dbReference type="ARBA" id="ARBA00022617"/>
    </source>
</evidence>
<dbReference type="CDD" id="cd11058">
    <property type="entry name" value="CYP60B-like"/>
    <property type="match status" value="1"/>
</dbReference>
<dbReference type="SUPFAM" id="SSF48264">
    <property type="entry name" value="Cytochrome P450"/>
    <property type="match status" value="1"/>
</dbReference>
<dbReference type="InterPro" id="IPR002401">
    <property type="entry name" value="Cyt_P450_E_grp-I"/>
</dbReference>
<dbReference type="PROSITE" id="PS00086">
    <property type="entry name" value="CYTOCHROME_P450"/>
    <property type="match status" value="1"/>
</dbReference>
<evidence type="ECO:0000256" key="4">
    <source>
        <dbReference type="ARBA" id="ARBA00022723"/>
    </source>
</evidence>
<evidence type="ECO:0000313" key="12">
    <source>
        <dbReference type="Proteomes" id="UP000012174"/>
    </source>
</evidence>
<evidence type="ECO:0000256" key="7">
    <source>
        <dbReference type="ARBA" id="ARBA00023033"/>
    </source>
</evidence>
<dbReference type="InterPro" id="IPR001128">
    <property type="entry name" value="Cyt_P450"/>
</dbReference>
<comment type="similarity">
    <text evidence="2 9">Belongs to the cytochrome P450 family.</text>
</comment>
<keyword evidence="12" id="KW-1185">Reference proteome</keyword>
<keyword evidence="6 8" id="KW-0408">Iron</keyword>
<dbReference type="KEGG" id="ela:UCREL1_2366"/>
<comment type="cofactor">
    <cofactor evidence="1 8">
        <name>heme</name>
        <dbReference type="ChEBI" id="CHEBI:30413"/>
    </cofactor>
</comment>
<dbReference type="GO" id="GO:0005506">
    <property type="term" value="F:iron ion binding"/>
    <property type="evidence" value="ECO:0007669"/>
    <property type="project" value="InterPro"/>
</dbReference>
<keyword evidence="10" id="KW-1133">Transmembrane helix</keyword>
<protein>
    <submittedName>
        <fullName evidence="11">Putative cytochrome p450 protein</fullName>
    </submittedName>
</protein>
<sequence length="502" mass="56343">MAPLNVAGPVNLVLAATSLGVFFVVSYVFYNLFLHPLRSFPGPLLWRISPIPRAYWLMRGKLSYKIAELHERYGPIVRIMPREIAFSSPEAWNDIYGHRKAGAEEFAKYRRFYMATSDTDAHHIILSGREEHAALRRAISHGFSDKALRGQEPIIGSYVDLLIQKLRKEASGTGGGAAGTSVNMREWLNWTTFDVIGDLGFGSAFGCLRDTDYHPWVRLITQFFVADAFFHALNNVGLRSLALFIVRCGGAKSRTQHFELVRAKMAQRMELGVERPDFMEGLLSKKEQLGLDMDKLVRNANVLIIAGSETTATLLSGAVYLLTTHPDKLAKVANEVRSAFNSEEEITLNSVSRLSYMLACLNEALRCYPPVASGLPRVVPKGGAYVAGKFVPEDTIVAVWQWAVNHDASYWTEPYSFVPERFLGDPKYKSDRADAMQPFSAGPRNCVGKNLAYAEMRLILARILWNFDLAIEDDSREWLKDQPVYVLWDKPALNVTLTLVKN</sequence>
<keyword evidence="3 8" id="KW-0349">Heme</keyword>
<dbReference type="HOGENOM" id="CLU_001570_14_11_1"/>
<evidence type="ECO:0000313" key="11">
    <source>
        <dbReference type="EMBL" id="EMR70602.1"/>
    </source>
</evidence>
<keyword evidence="4 8" id="KW-0479">Metal-binding</keyword>
<dbReference type="OrthoDB" id="1470350at2759"/>
<dbReference type="OMA" id="VREFAFM"/>
<dbReference type="Gene3D" id="1.10.630.10">
    <property type="entry name" value="Cytochrome P450"/>
    <property type="match status" value="1"/>
</dbReference>
<dbReference type="InterPro" id="IPR050121">
    <property type="entry name" value="Cytochrome_P450_monoxygenase"/>
</dbReference>
<evidence type="ECO:0000256" key="5">
    <source>
        <dbReference type="ARBA" id="ARBA00023002"/>
    </source>
</evidence>
<dbReference type="PANTHER" id="PTHR24305:SF230">
    <property type="entry name" value="P450, PUTATIVE (EUROFUNG)-RELATED"/>
    <property type="match status" value="1"/>
</dbReference>
<dbReference type="GO" id="GO:0009403">
    <property type="term" value="P:toxin biosynthetic process"/>
    <property type="evidence" value="ECO:0007669"/>
    <property type="project" value="UniProtKB-ARBA"/>
</dbReference>
<evidence type="ECO:0000256" key="1">
    <source>
        <dbReference type="ARBA" id="ARBA00001971"/>
    </source>
</evidence>
<dbReference type="InterPro" id="IPR036396">
    <property type="entry name" value="Cyt_P450_sf"/>
</dbReference>
<dbReference type="Proteomes" id="UP000012174">
    <property type="component" value="Unassembled WGS sequence"/>
</dbReference>
<keyword evidence="10" id="KW-0472">Membrane</keyword>
<dbReference type="AlphaFoldDB" id="M7T242"/>
<evidence type="ECO:0000256" key="6">
    <source>
        <dbReference type="ARBA" id="ARBA00023004"/>
    </source>
</evidence>
<evidence type="ECO:0000256" key="9">
    <source>
        <dbReference type="RuleBase" id="RU000461"/>
    </source>
</evidence>
<dbReference type="PRINTS" id="PR00385">
    <property type="entry name" value="P450"/>
</dbReference>
<proteinExistence type="inferred from homology"/>
<dbReference type="eggNOG" id="KOG0158">
    <property type="taxonomic scope" value="Eukaryota"/>
</dbReference>
<keyword evidence="10" id="KW-0812">Transmembrane</keyword>
<gene>
    <name evidence="11" type="ORF">UCREL1_2366</name>
</gene>
<dbReference type="EMBL" id="KB705830">
    <property type="protein sequence ID" value="EMR70602.1"/>
    <property type="molecule type" value="Genomic_DNA"/>
</dbReference>
<dbReference type="InterPro" id="IPR017972">
    <property type="entry name" value="Cyt_P450_CS"/>
</dbReference>
<evidence type="ECO:0000256" key="8">
    <source>
        <dbReference type="PIRSR" id="PIRSR602401-1"/>
    </source>
</evidence>
<dbReference type="GO" id="GO:0020037">
    <property type="term" value="F:heme binding"/>
    <property type="evidence" value="ECO:0007669"/>
    <property type="project" value="InterPro"/>
</dbReference>
<keyword evidence="5 9" id="KW-0560">Oxidoreductase</keyword>
<dbReference type="GO" id="GO:0016705">
    <property type="term" value="F:oxidoreductase activity, acting on paired donors, with incorporation or reduction of molecular oxygen"/>
    <property type="evidence" value="ECO:0007669"/>
    <property type="project" value="InterPro"/>
</dbReference>
<dbReference type="PRINTS" id="PR00463">
    <property type="entry name" value="EP450I"/>
</dbReference>